<dbReference type="CDD" id="cd00565">
    <property type="entry name" value="Ubl_ThiS"/>
    <property type="match status" value="1"/>
</dbReference>
<dbReference type="SUPFAM" id="SSF54285">
    <property type="entry name" value="MoaD/ThiS"/>
    <property type="match status" value="1"/>
</dbReference>
<gene>
    <name evidence="1" type="ORF">C8N47_13217</name>
</gene>
<comment type="caution">
    <text evidence="1">The sequence shown here is derived from an EMBL/GenBank/DDBJ whole genome shotgun (WGS) entry which is preliminary data.</text>
</comment>
<reference evidence="1 2" key="1">
    <citation type="submission" date="2018-04" db="EMBL/GenBank/DDBJ databases">
        <title>Genomic Encyclopedia of Archaeal and Bacterial Type Strains, Phase II (KMG-II): from individual species to whole genera.</title>
        <authorList>
            <person name="Goeker M."/>
        </authorList>
    </citation>
    <scope>NUCLEOTIDE SEQUENCE [LARGE SCALE GENOMIC DNA]</scope>
    <source>
        <strain evidence="1 2">DSM 28823</strain>
    </source>
</reference>
<dbReference type="NCBIfam" id="TIGR01683">
    <property type="entry name" value="thiS"/>
    <property type="match status" value="1"/>
</dbReference>
<evidence type="ECO:0000313" key="2">
    <source>
        <dbReference type="Proteomes" id="UP000243525"/>
    </source>
</evidence>
<dbReference type="Proteomes" id="UP000243525">
    <property type="component" value="Unassembled WGS sequence"/>
</dbReference>
<dbReference type="InterPro" id="IPR010035">
    <property type="entry name" value="Thi_S"/>
</dbReference>
<accession>A0A2T5BX46</accession>
<dbReference type="InterPro" id="IPR012675">
    <property type="entry name" value="Beta-grasp_dom_sf"/>
</dbReference>
<dbReference type="Pfam" id="PF02597">
    <property type="entry name" value="ThiS"/>
    <property type="match status" value="1"/>
</dbReference>
<dbReference type="AlphaFoldDB" id="A0A2T5BX46"/>
<protein>
    <submittedName>
        <fullName evidence="1">Sulfur carrier protein ThiS</fullName>
    </submittedName>
</protein>
<evidence type="ECO:0000313" key="1">
    <source>
        <dbReference type="EMBL" id="PTN04344.1"/>
    </source>
</evidence>
<dbReference type="PANTHER" id="PTHR34472:SF1">
    <property type="entry name" value="SULFUR CARRIER PROTEIN THIS"/>
    <property type="match status" value="1"/>
</dbReference>
<dbReference type="RefSeq" id="WP_107823895.1">
    <property type="nucleotide sequence ID" value="NZ_OY782574.1"/>
</dbReference>
<keyword evidence="2" id="KW-1185">Reference proteome</keyword>
<dbReference type="InterPro" id="IPR016155">
    <property type="entry name" value="Mopterin_synth/thiamin_S_b"/>
</dbReference>
<proteinExistence type="predicted"/>
<dbReference type="EMBL" id="QAAD01000032">
    <property type="protein sequence ID" value="PTN04344.1"/>
    <property type="molecule type" value="Genomic_DNA"/>
</dbReference>
<sequence length="67" mass="7414">MHVIVNQQAMELPDSASVPDLLSALQINSIKGIALAVNDQIVRREHWNDFRFSSNDNILIIKATQGG</sequence>
<organism evidence="1 2">
    <name type="scientific">Mangrovibacterium marinum</name>
    <dbReference type="NCBI Taxonomy" id="1639118"/>
    <lineage>
        <taxon>Bacteria</taxon>
        <taxon>Pseudomonadati</taxon>
        <taxon>Bacteroidota</taxon>
        <taxon>Bacteroidia</taxon>
        <taxon>Marinilabiliales</taxon>
        <taxon>Prolixibacteraceae</taxon>
        <taxon>Mangrovibacterium</taxon>
    </lineage>
</organism>
<dbReference type="OrthoDB" id="1525151at2"/>
<dbReference type="PANTHER" id="PTHR34472">
    <property type="entry name" value="SULFUR CARRIER PROTEIN THIS"/>
    <property type="match status" value="1"/>
</dbReference>
<dbReference type="InterPro" id="IPR003749">
    <property type="entry name" value="ThiS/MoaD-like"/>
</dbReference>
<name>A0A2T5BX46_9BACT</name>
<dbReference type="Gene3D" id="3.10.20.30">
    <property type="match status" value="1"/>
</dbReference>